<dbReference type="InterPro" id="IPR011527">
    <property type="entry name" value="ABC1_TM_dom"/>
</dbReference>
<feature type="domain" description="ABC transmembrane type-1" evidence="12">
    <location>
        <begin position="769"/>
        <end position="1045"/>
    </location>
</feature>
<gene>
    <name evidence="13" type="ORF">F8M41_017398</name>
</gene>
<dbReference type="Pfam" id="PF00005">
    <property type="entry name" value="ABC_tran"/>
    <property type="match status" value="2"/>
</dbReference>
<evidence type="ECO:0000256" key="7">
    <source>
        <dbReference type="ARBA" id="ARBA00022989"/>
    </source>
</evidence>
<feature type="transmembrane region" description="Helical" evidence="10">
    <location>
        <begin position="762"/>
        <end position="783"/>
    </location>
</feature>
<evidence type="ECO:0000256" key="5">
    <source>
        <dbReference type="ARBA" id="ARBA00022741"/>
    </source>
</evidence>
<dbReference type="PANTHER" id="PTHR24223:SF456">
    <property type="entry name" value="MULTIDRUG RESISTANCE-ASSOCIATED PROTEIN LETHAL(2)03659"/>
    <property type="match status" value="1"/>
</dbReference>
<keyword evidence="3" id="KW-0813">Transport</keyword>
<feature type="transmembrane region" description="Helical" evidence="10">
    <location>
        <begin position="98"/>
        <end position="123"/>
    </location>
</feature>
<evidence type="ECO:0000256" key="9">
    <source>
        <dbReference type="SAM" id="MobiDB-lite"/>
    </source>
</evidence>
<dbReference type="PROSITE" id="PS00211">
    <property type="entry name" value="ABC_TRANSPORTER_1"/>
    <property type="match status" value="2"/>
</dbReference>
<sequence length="1369" mass="154460">MVFGKSSLPHPPRPNVEIPETKANLLSKLTFWWVNDLMSLGYKRPLEKDDLYVLNDERTAKILTDKFETEWKKEIEKIALGKNPSLEKTLYRVLWARFCLAGVVRFGSDILAVISPFILRLLLKFVSDAYFANLNNDVQPPAYVGYVLIVVMFLMEMGANIMFSTYFYFALELGFLSRTILITIIYRKALVLSGKARSLFTNGKITNLMSTDTTRIEFACNYFHSIWTAPIQICIILGLLIFNIGPSALVGFVLLVTLGPMQGKVMSLLARTRAKAADVTDERIKLMQEIFLGIRVIKYYAWEDSFADALNKLRNREIGMVNFLLAIRAAVSGVSLAFPIFASILSFITFSLTGGNLDVGIVFSSLALFNLLRIPLIFWPISIASVTDAYVAINRINDFLQADELSVLPKILPSEQYAIKVINGEFIWESAPPEEITDDSKKERRNEERAENNKSSDYNENNSSLVAANEKDSDASTTLIPADFAENFDNSQSLSQRSQLFSINISIPHGKLVAIVGSVRSGKSSLLSALVGDMKRIKGEVLFGGNVVYCPQTAWIQNATLRDNITFGLPFDEEKYQQVIKDCCLELDLELLPAGDLTEIGEKGINLSGGQKQRISIARAVYYNADIVLLDDPLSAVDTHVGSYLFTNCIQGALAKKTRLLVTHHLHYLPQVDYVIYIEDGKIVEQGTYEALMKDEKTFSKLIAEYGKTKYDDEIKNNDESTLNEKKNKDQIFDLPKEFMSTEEQCRGTVNNEIYLAYIRNAGGLLSMLIIVFLLVITQGANIGNNLWLSFWSSNMFDFSIEFYIGVYCALGAIQGIFSILCGIAISFISVKAAKRLHNNAIKRVLRAPISFFDTTPLGRIINRFSKDVDTCDSLLSELYQLFFITFSNVIGTFILIIVVFAWFIIPLVPLTILNYLVAIFYRASNHELKRLDLVLRSSLYAHFSETLTGLPIIRAYRKQEKFLRNNEAFLDIENRAYFLTICTRIWLLVHLYIITNVLVFFASLCAIIFRFNVSPSITGLVLSYALQVCITLNWCIEQAVEVDANMNSVEHLVYYSDNLEIEEENIIPDNRPPSGWPAHGEIHIKNLEIKYGPDSPLVLKGISVKIMAAEKIGIVGRTGCGKSTLAMSFFRLIEATSGSIAIDNVDISTIGLKDLRSKITLIPQDSVLFDGTVRSNLDPFNEHSDLVLWNALHRVHLIKKHRVHLIKNHSPISEKKESNHNFFISDQKNNEQEPIMLDSPVKENGSNFSQGQRQLISIARALVRHSKLIIMDEATASIDFKTDHLIQATIREEFKDNTVITIAHRLRTVADYDRILVMDSGNIVEFDIPYLLIQKPDGLFREMCEKSGEFAELMEIAKQKYESITPIH</sequence>
<dbReference type="PROSITE" id="PS50893">
    <property type="entry name" value="ABC_TRANSPORTER_2"/>
    <property type="match status" value="2"/>
</dbReference>
<evidence type="ECO:0000313" key="13">
    <source>
        <dbReference type="EMBL" id="KAF0561833.1"/>
    </source>
</evidence>
<feature type="domain" description="ABC transmembrane type-1" evidence="12">
    <location>
        <begin position="100"/>
        <end position="376"/>
    </location>
</feature>
<dbReference type="GO" id="GO:0016020">
    <property type="term" value="C:membrane"/>
    <property type="evidence" value="ECO:0007669"/>
    <property type="project" value="UniProtKB-SubCell"/>
</dbReference>
<evidence type="ECO:0000256" key="1">
    <source>
        <dbReference type="ARBA" id="ARBA00004141"/>
    </source>
</evidence>
<evidence type="ECO:0000256" key="4">
    <source>
        <dbReference type="ARBA" id="ARBA00022692"/>
    </source>
</evidence>
<evidence type="ECO:0000256" key="3">
    <source>
        <dbReference type="ARBA" id="ARBA00022448"/>
    </source>
</evidence>
<dbReference type="GO" id="GO:0016887">
    <property type="term" value="F:ATP hydrolysis activity"/>
    <property type="evidence" value="ECO:0007669"/>
    <property type="project" value="InterPro"/>
</dbReference>
<accession>A0A8H4B5A5</accession>
<dbReference type="Gene3D" id="3.40.50.300">
    <property type="entry name" value="P-loop containing nucleotide triphosphate hydrolases"/>
    <property type="match status" value="2"/>
</dbReference>
<organism evidence="13 14">
    <name type="scientific">Gigaspora margarita</name>
    <dbReference type="NCBI Taxonomy" id="4874"/>
    <lineage>
        <taxon>Eukaryota</taxon>
        <taxon>Fungi</taxon>
        <taxon>Fungi incertae sedis</taxon>
        <taxon>Mucoromycota</taxon>
        <taxon>Glomeromycotina</taxon>
        <taxon>Glomeromycetes</taxon>
        <taxon>Diversisporales</taxon>
        <taxon>Gigasporaceae</taxon>
        <taxon>Gigaspora</taxon>
    </lineage>
</organism>
<dbReference type="InterPro" id="IPR027417">
    <property type="entry name" value="P-loop_NTPase"/>
</dbReference>
<comment type="subcellular location">
    <subcellularLocation>
        <location evidence="1">Membrane</location>
        <topology evidence="1">Multi-pass membrane protein</topology>
    </subcellularLocation>
</comment>
<feature type="transmembrane region" description="Helical" evidence="10">
    <location>
        <begin position="143"/>
        <end position="159"/>
    </location>
</feature>
<feature type="transmembrane region" description="Helical" evidence="10">
    <location>
        <begin position="360"/>
        <end position="379"/>
    </location>
</feature>
<evidence type="ECO:0000256" key="10">
    <source>
        <dbReference type="SAM" id="Phobius"/>
    </source>
</evidence>
<dbReference type="GO" id="GO:0005524">
    <property type="term" value="F:ATP binding"/>
    <property type="evidence" value="ECO:0007669"/>
    <property type="project" value="UniProtKB-KW"/>
</dbReference>
<dbReference type="SMART" id="SM00382">
    <property type="entry name" value="AAA"/>
    <property type="match status" value="2"/>
</dbReference>
<dbReference type="PROSITE" id="PS50929">
    <property type="entry name" value="ABC_TM1F"/>
    <property type="match status" value="2"/>
</dbReference>
<evidence type="ECO:0000313" key="14">
    <source>
        <dbReference type="Proteomes" id="UP000439903"/>
    </source>
</evidence>
<feature type="transmembrane region" description="Helical" evidence="10">
    <location>
        <begin position="882"/>
        <end position="906"/>
    </location>
</feature>
<dbReference type="Pfam" id="PF00664">
    <property type="entry name" value="ABC_membrane"/>
    <property type="match status" value="2"/>
</dbReference>
<proteinExistence type="inferred from homology"/>
<dbReference type="InterPro" id="IPR036640">
    <property type="entry name" value="ABC1_TM_sf"/>
</dbReference>
<dbReference type="SUPFAM" id="SSF52540">
    <property type="entry name" value="P-loop containing nucleoside triphosphate hydrolases"/>
    <property type="match status" value="2"/>
</dbReference>
<dbReference type="FunFam" id="3.40.50.300:FF:000997">
    <property type="entry name" value="Multidrug resistance-associated protein 1"/>
    <property type="match status" value="1"/>
</dbReference>
<dbReference type="FunFam" id="1.20.1560.10:FF:000006">
    <property type="entry name" value="ATP-binding cassette, sub-family C (CFTR/MRP), member 9"/>
    <property type="match status" value="1"/>
</dbReference>
<feature type="transmembrane region" description="Helical" evidence="10">
    <location>
        <begin position="321"/>
        <end position="348"/>
    </location>
</feature>
<comment type="similarity">
    <text evidence="2">Belongs to the ABC transporter superfamily. ABCC family. Conjugate transporter (TC 3.A.1.208) subfamily.</text>
</comment>
<feature type="transmembrane region" description="Helical" evidence="10">
    <location>
        <begin position="803"/>
        <end position="829"/>
    </location>
</feature>
<keyword evidence="8 10" id="KW-0472">Membrane</keyword>
<dbReference type="PANTHER" id="PTHR24223">
    <property type="entry name" value="ATP-BINDING CASSETTE SUB-FAMILY C"/>
    <property type="match status" value="1"/>
</dbReference>
<reference evidence="13 14" key="1">
    <citation type="journal article" date="2019" name="Environ. Microbiol.">
        <title>At the nexus of three kingdoms: the genome of the mycorrhizal fungus Gigaspora margarita provides insights into plant, endobacterial and fungal interactions.</title>
        <authorList>
            <person name="Venice F."/>
            <person name="Ghignone S."/>
            <person name="Salvioli di Fossalunga A."/>
            <person name="Amselem J."/>
            <person name="Novero M."/>
            <person name="Xianan X."/>
            <person name="Sedzielewska Toro K."/>
            <person name="Morin E."/>
            <person name="Lipzen A."/>
            <person name="Grigoriev I.V."/>
            <person name="Henrissat B."/>
            <person name="Martin F.M."/>
            <person name="Bonfante P."/>
        </authorList>
    </citation>
    <scope>NUCLEOTIDE SEQUENCE [LARGE SCALE GENOMIC DNA]</scope>
    <source>
        <strain evidence="13 14">BEG34</strain>
    </source>
</reference>
<feature type="region of interest" description="Disordered" evidence="9">
    <location>
        <begin position="433"/>
        <end position="474"/>
    </location>
</feature>
<keyword evidence="6" id="KW-0067">ATP-binding</keyword>
<dbReference type="OrthoDB" id="6500128at2759"/>
<evidence type="ECO:0000259" key="12">
    <source>
        <dbReference type="PROSITE" id="PS50929"/>
    </source>
</evidence>
<dbReference type="Proteomes" id="UP000439903">
    <property type="component" value="Unassembled WGS sequence"/>
</dbReference>
<keyword evidence="5" id="KW-0547">Nucleotide-binding</keyword>
<dbReference type="FunFam" id="1.20.1560.10:FF:000010">
    <property type="entry name" value="Multidrug resistance-associated ABC transporter"/>
    <property type="match status" value="1"/>
</dbReference>
<protein>
    <submittedName>
        <fullName evidence="13">ABC transporter</fullName>
    </submittedName>
</protein>
<dbReference type="GO" id="GO:0140359">
    <property type="term" value="F:ABC-type transporter activity"/>
    <property type="evidence" value="ECO:0007669"/>
    <property type="project" value="InterPro"/>
</dbReference>
<dbReference type="InterPro" id="IPR017871">
    <property type="entry name" value="ABC_transporter-like_CS"/>
</dbReference>
<feature type="compositionally biased region" description="Basic and acidic residues" evidence="9">
    <location>
        <begin position="438"/>
        <end position="454"/>
    </location>
</feature>
<keyword evidence="4 10" id="KW-0812">Transmembrane</keyword>
<feature type="transmembrane region" description="Helical" evidence="10">
    <location>
        <begin position="986"/>
        <end position="1012"/>
    </location>
</feature>
<dbReference type="EMBL" id="WTPW01000005">
    <property type="protein sequence ID" value="KAF0561833.1"/>
    <property type="molecule type" value="Genomic_DNA"/>
</dbReference>
<keyword evidence="14" id="KW-1185">Reference proteome</keyword>
<dbReference type="FunFam" id="3.40.50.300:FF:000565">
    <property type="entry name" value="ABC bile acid transporter"/>
    <property type="match status" value="1"/>
</dbReference>
<dbReference type="CDD" id="cd03244">
    <property type="entry name" value="ABCC_MRP_domain2"/>
    <property type="match status" value="1"/>
</dbReference>
<keyword evidence="7 10" id="KW-1133">Transmembrane helix</keyword>
<comment type="caution">
    <text evidence="13">The sequence shown here is derived from an EMBL/GenBank/DDBJ whole genome shotgun (WGS) entry which is preliminary data.</text>
</comment>
<dbReference type="InterPro" id="IPR003439">
    <property type="entry name" value="ABC_transporter-like_ATP-bd"/>
</dbReference>
<dbReference type="CDD" id="cd18597">
    <property type="entry name" value="ABC_6TM_YOR1_D1_like"/>
    <property type="match status" value="1"/>
</dbReference>
<dbReference type="SUPFAM" id="SSF90123">
    <property type="entry name" value="ABC transporter transmembrane region"/>
    <property type="match status" value="2"/>
</dbReference>
<dbReference type="InterPro" id="IPR050173">
    <property type="entry name" value="ABC_transporter_C-like"/>
</dbReference>
<evidence type="ECO:0000259" key="11">
    <source>
        <dbReference type="PROSITE" id="PS50893"/>
    </source>
</evidence>
<feature type="domain" description="ABC transporter" evidence="11">
    <location>
        <begin position="1083"/>
        <end position="1346"/>
    </location>
</feature>
<dbReference type="Gene3D" id="1.20.1560.10">
    <property type="entry name" value="ABC transporter type 1, transmembrane domain"/>
    <property type="match status" value="2"/>
</dbReference>
<evidence type="ECO:0000256" key="6">
    <source>
        <dbReference type="ARBA" id="ARBA00022840"/>
    </source>
</evidence>
<name>A0A8H4B5A5_GIGMA</name>
<dbReference type="CDD" id="cd03250">
    <property type="entry name" value="ABCC_MRP_domain1"/>
    <property type="match status" value="1"/>
</dbReference>
<evidence type="ECO:0000256" key="2">
    <source>
        <dbReference type="ARBA" id="ARBA00009726"/>
    </source>
</evidence>
<feature type="domain" description="ABC transporter" evidence="11">
    <location>
        <begin position="485"/>
        <end position="705"/>
    </location>
</feature>
<dbReference type="InterPro" id="IPR003593">
    <property type="entry name" value="AAA+_ATPase"/>
</dbReference>
<dbReference type="CDD" id="cd18606">
    <property type="entry name" value="ABC_6TM_YOR1_D2_like"/>
    <property type="match status" value="1"/>
</dbReference>
<evidence type="ECO:0000256" key="8">
    <source>
        <dbReference type="ARBA" id="ARBA00023136"/>
    </source>
</evidence>
<feature type="transmembrane region" description="Helical" evidence="10">
    <location>
        <begin position="229"/>
        <end position="258"/>
    </location>
</feature>